<dbReference type="SUPFAM" id="SSF57501">
    <property type="entry name" value="Cystine-knot cytokines"/>
    <property type="match status" value="1"/>
</dbReference>
<evidence type="ECO:0000313" key="3">
    <source>
        <dbReference type="Proteomes" id="UP001249851"/>
    </source>
</evidence>
<feature type="chain" id="PRO_5042137301" evidence="1">
    <location>
        <begin position="18"/>
        <end position="336"/>
    </location>
</feature>
<reference evidence="2" key="2">
    <citation type="journal article" date="2023" name="Science">
        <title>Genomic signatures of disease resistance in endangered staghorn corals.</title>
        <authorList>
            <person name="Vollmer S.V."/>
            <person name="Selwyn J.D."/>
            <person name="Despard B.A."/>
            <person name="Roesel C.L."/>
        </authorList>
    </citation>
    <scope>NUCLEOTIDE SEQUENCE</scope>
    <source>
        <strain evidence="2">K2</strain>
    </source>
</reference>
<evidence type="ECO:0000313" key="2">
    <source>
        <dbReference type="EMBL" id="KAK2554901.1"/>
    </source>
</evidence>
<reference evidence="2" key="1">
    <citation type="journal article" date="2023" name="G3 (Bethesda)">
        <title>Whole genome assembly and annotation of the endangered Caribbean coral Acropora cervicornis.</title>
        <authorList>
            <person name="Selwyn J.D."/>
            <person name="Vollmer S.V."/>
        </authorList>
    </citation>
    <scope>NUCLEOTIDE SEQUENCE</scope>
    <source>
        <strain evidence="2">K2</strain>
    </source>
</reference>
<protein>
    <submittedName>
        <fullName evidence="2">Uncharacterized protein</fullName>
    </submittedName>
</protein>
<sequence>MIIAVAFFILLVKVTQARIRKCNRGKSFLWRRYCRYRIRIRPTKPPTTPTTRPATQTIAITQDKCKAIVDKIPIERIEGPICLRLNESQLLTKLQKVGSFNSRYMAINSEEARNFVDLITDQSTPPTNISSFGTQNASQGNQQVLWNITQNLLRQQDQGDDGIHKLSSREVTNMRSCRFQGDPVATSRLRLCTECQASTQLADGAFPPYINEVICGSERFCLRNIGDCQPQRITFTFLRSTGNYAKDDDFDEDFGEDVFPQQMETYDQDIRPDVVNQLRTHRIALEEKLKILGGLDDEILGLLKEDQIEEEIEETENFRESIVKIDEMLVAEVENI</sequence>
<dbReference type="EMBL" id="JARQWQ010000066">
    <property type="protein sequence ID" value="KAK2554901.1"/>
    <property type="molecule type" value="Genomic_DNA"/>
</dbReference>
<dbReference type="Proteomes" id="UP001249851">
    <property type="component" value="Unassembled WGS sequence"/>
</dbReference>
<evidence type="ECO:0000256" key="1">
    <source>
        <dbReference type="SAM" id="SignalP"/>
    </source>
</evidence>
<keyword evidence="1" id="KW-0732">Signal</keyword>
<feature type="signal peptide" evidence="1">
    <location>
        <begin position="1"/>
        <end position="17"/>
    </location>
</feature>
<keyword evidence="3" id="KW-1185">Reference proteome</keyword>
<dbReference type="PANTHER" id="PTHR33995:SF7">
    <property type="entry name" value="BURSICON SUBUNIT ALPHA-RELATED"/>
    <property type="match status" value="1"/>
</dbReference>
<dbReference type="PANTHER" id="PTHR33995">
    <property type="entry name" value="PROTEIN CBG18546"/>
    <property type="match status" value="1"/>
</dbReference>
<name>A0AAD9Q5U8_ACRCE</name>
<dbReference type="InterPro" id="IPR029034">
    <property type="entry name" value="Cystine-knot_cytokine"/>
</dbReference>
<comment type="caution">
    <text evidence="2">The sequence shown here is derived from an EMBL/GenBank/DDBJ whole genome shotgun (WGS) entry which is preliminary data.</text>
</comment>
<gene>
    <name evidence="2" type="ORF">P5673_023574</name>
</gene>
<proteinExistence type="predicted"/>
<organism evidence="2 3">
    <name type="scientific">Acropora cervicornis</name>
    <name type="common">Staghorn coral</name>
    <dbReference type="NCBI Taxonomy" id="6130"/>
    <lineage>
        <taxon>Eukaryota</taxon>
        <taxon>Metazoa</taxon>
        <taxon>Cnidaria</taxon>
        <taxon>Anthozoa</taxon>
        <taxon>Hexacorallia</taxon>
        <taxon>Scleractinia</taxon>
        <taxon>Astrocoeniina</taxon>
        <taxon>Acroporidae</taxon>
        <taxon>Acropora</taxon>
    </lineage>
</organism>
<dbReference type="AlphaFoldDB" id="A0AAD9Q5U8"/>
<accession>A0AAD9Q5U8</accession>